<accession>A0A816FVM5</accession>
<sequence>MDLSNNYIGSFTYKSSGRGHASDLSNDPKLNFVVATSQQRLLKGISGMKGKDENSWSDDPCEICML</sequence>
<gene>
    <name evidence="1" type="ORF">XAT740_LOCUS57792</name>
</gene>
<feature type="non-terminal residue" evidence="1">
    <location>
        <position position="1"/>
    </location>
</feature>
<keyword evidence="2" id="KW-1185">Reference proteome</keyword>
<comment type="caution">
    <text evidence="1">The sequence shown here is derived from an EMBL/GenBank/DDBJ whole genome shotgun (WGS) entry which is preliminary data.</text>
</comment>
<organism evidence="1 2">
    <name type="scientific">Adineta ricciae</name>
    <name type="common">Rotifer</name>
    <dbReference type="NCBI Taxonomy" id="249248"/>
    <lineage>
        <taxon>Eukaryota</taxon>
        <taxon>Metazoa</taxon>
        <taxon>Spiralia</taxon>
        <taxon>Gnathifera</taxon>
        <taxon>Rotifera</taxon>
        <taxon>Eurotatoria</taxon>
        <taxon>Bdelloidea</taxon>
        <taxon>Adinetida</taxon>
        <taxon>Adinetidae</taxon>
        <taxon>Adineta</taxon>
    </lineage>
</organism>
<name>A0A816FVM5_ADIRI</name>
<evidence type="ECO:0000313" key="2">
    <source>
        <dbReference type="Proteomes" id="UP000663828"/>
    </source>
</evidence>
<reference evidence="1" key="1">
    <citation type="submission" date="2021-02" db="EMBL/GenBank/DDBJ databases">
        <authorList>
            <person name="Nowell W R."/>
        </authorList>
    </citation>
    <scope>NUCLEOTIDE SEQUENCE</scope>
</reference>
<proteinExistence type="predicted"/>
<dbReference type="Proteomes" id="UP000663828">
    <property type="component" value="Unassembled WGS sequence"/>
</dbReference>
<dbReference type="AlphaFoldDB" id="A0A816FVM5"/>
<dbReference type="EMBL" id="CAJNOR010012166">
    <property type="protein sequence ID" value="CAF1666073.1"/>
    <property type="molecule type" value="Genomic_DNA"/>
</dbReference>
<evidence type="ECO:0000313" key="1">
    <source>
        <dbReference type="EMBL" id="CAF1666073.1"/>
    </source>
</evidence>
<protein>
    <submittedName>
        <fullName evidence="1">Uncharacterized protein</fullName>
    </submittedName>
</protein>